<dbReference type="KEGG" id="spu:593118"/>
<dbReference type="InParanoid" id="A0A7M7RHC2"/>
<feature type="transmembrane region" description="Helical" evidence="1">
    <location>
        <begin position="264"/>
        <end position="285"/>
    </location>
</feature>
<reference evidence="2" key="2">
    <citation type="submission" date="2021-01" db="UniProtKB">
        <authorList>
            <consortium name="EnsemblMetazoa"/>
        </authorList>
    </citation>
    <scope>IDENTIFICATION</scope>
</reference>
<feature type="transmembrane region" description="Helical" evidence="1">
    <location>
        <begin position="204"/>
        <end position="222"/>
    </location>
</feature>
<keyword evidence="1" id="KW-1133">Transmembrane helix</keyword>
<feature type="transmembrane region" description="Helical" evidence="1">
    <location>
        <begin position="56"/>
        <end position="79"/>
    </location>
</feature>
<evidence type="ECO:0000313" key="2">
    <source>
        <dbReference type="EnsemblMetazoa" id="XP_797701"/>
    </source>
</evidence>
<feature type="transmembrane region" description="Helical" evidence="1">
    <location>
        <begin position="234"/>
        <end position="252"/>
    </location>
</feature>
<keyword evidence="1" id="KW-0812">Transmembrane</keyword>
<feature type="transmembrane region" description="Helical" evidence="1">
    <location>
        <begin position="124"/>
        <end position="142"/>
    </location>
</feature>
<dbReference type="RefSeq" id="XP_030840730.1">
    <property type="nucleotide sequence ID" value="XM_030984870.1"/>
</dbReference>
<proteinExistence type="predicted"/>
<name>A0A7M7RHC2_STRPU</name>
<evidence type="ECO:0000313" key="3">
    <source>
        <dbReference type="Proteomes" id="UP000007110"/>
    </source>
</evidence>
<dbReference type="AlphaFoldDB" id="A0A7M7RHC2"/>
<evidence type="ECO:0000256" key="1">
    <source>
        <dbReference type="SAM" id="Phobius"/>
    </source>
</evidence>
<feature type="transmembrane region" description="Helical" evidence="1">
    <location>
        <begin position="7"/>
        <end position="27"/>
    </location>
</feature>
<dbReference type="OrthoDB" id="5586934at2759"/>
<reference evidence="3" key="1">
    <citation type="submission" date="2015-02" db="EMBL/GenBank/DDBJ databases">
        <title>Genome sequencing for Strongylocentrotus purpuratus.</title>
        <authorList>
            <person name="Murali S."/>
            <person name="Liu Y."/>
            <person name="Vee V."/>
            <person name="English A."/>
            <person name="Wang M."/>
            <person name="Skinner E."/>
            <person name="Han Y."/>
            <person name="Muzny D.M."/>
            <person name="Worley K.C."/>
            <person name="Gibbs R.A."/>
        </authorList>
    </citation>
    <scope>NUCLEOTIDE SEQUENCE</scope>
</reference>
<keyword evidence="1" id="KW-0472">Membrane</keyword>
<feature type="transmembrane region" description="Helical" evidence="1">
    <location>
        <begin position="100"/>
        <end position="118"/>
    </location>
</feature>
<dbReference type="Proteomes" id="UP000007110">
    <property type="component" value="Unassembled WGS sequence"/>
</dbReference>
<dbReference type="EnsemblMetazoa" id="XM_792608">
    <property type="protein sequence ID" value="XP_797701"/>
    <property type="gene ID" value="LOC593118"/>
</dbReference>
<dbReference type="OMA" id="IAISIHI"/>
<sequence>MDVVPPLTLLVTTGYILTLFFNFQAGVGPNSDLSLGLFRSSIGNLSNLYPTPVTPAGYTFAIWGLIYSWFAAWLVYVITTLFRTNDKGPVYLNPPTTSPAFLIAVFLNLTFNVTWLFAFDRTTFILSQVALVGITVTLYIAVSIATSRVYEYLFVFKEYGVFDLWANRVLVQNGLALYATWTTVATKVNLSIVLIYTFGVDKETTTYICFAVLATQLVTYFLLDCFVYDRYFRYILIVYPAALWSLGGILVANVRDPTSPQAVIGSTLFAIVFVFFVIKTILVIIRNPVYIIAKQEKADGIAYSRMV</sequence>
<dbReference type="RefSeq" id="XP_797701.2">
    <property type="nucleotide sequence ID" value="XM_792608.5"/>
</dbReference>
<dbReference type="PANTHER" id="PTHR33802:SF1">
    <property type="entry name" value="XK-RELATED PROTEIN"/>
    <property type="match status" value="1"/>
</dbReference>
<dbReference type="PANTHER" id="PTHR33802">
    <property type="entry name" value="SI:CH211-161H7.5-RELATED"/>
    <property type="match status" value="1"/>
</dbReference>
<protein>
    <submittedName>
        <fullName evidence="2">Uncharacterized protein</fullName>
    </submittedName>
</protein>
<feature type="transmembrane region" description="Helical" evidence="1">
    <location>
        <begin position="175"/>
        <end position="198"/>
    </location>
</feature>
<keyword evidence="3" id="KW-1185">Reference proteome</keyword>
<organism evidence="2 3">
    <name type="scientific">Strongylocentrotus purpuratus</name>
    <name type="common">Purple sea urchin</name>
    <dbReference type="NCBI Taxonomy" id="7668"/>
    <lineage>
        <taxon>Eukaryota</taxon>
        <taxon>Metazoa</taxon>
        <taxon>Echinodermata</taxon>
        <taxon>Eleutherozoa</taxon>
        <taxon>Echinozoa</taxon>
        <taxon>Echinoidea</taxon>
        <taxon>Euechinoidea</taxon>
        <taxon>Echinacea</taxon>
        <taxon>Camarodonta</taxon>
        <taxon>Echinidea</taxon>
        <taxon>Strongylocentrotidae</taxon>
        <taxon>Strongylocentrotus</taxon>
    </lineage>
</organism>
<accession>A0A7M7RHC2</accession>
<dbReference type="GeneID" id="593118"/>
<dbReference type="EnsemblMetazoa" id="XM_030984870">
    <property type="protein sequence ID" value="XP_030840730"/>
    <property type="gene ID" value="LOC593118"/>
</dbReference>